<dbReference type="EMBL" id="AC006201">
    <property type="protein sequence ID" value="AAD20114.3"/>
    <property type="molecule type" value="Genomic_DNA"/>
</dbReference>
<evidence type="ECO:0000259" key="2">
    <source>
        <dbReference type="PROSITE" id="PS51189"/>
    </source>
</evidence>
<organism evidence="3">
    <name type="scientific">Arabidopsis thaliana</name>
    <name type="common">Mouse-ear cress</name>
    <dbReference type="NCBI Taxonomy" id="3702"/>
    <lineage>
        <taxon>Eukaryota</taxon>
        <taxon>Viridiplantae</taxon>
        <taxon>Streptophyta</taxon>
        <taxon>Embryophyta</taxon>
        <taxon>Tracheophyta</taxon>
        <taxon>Spermatophyta</taxon>
        <taxon>Magnoliopsida</taxon>
        <taxon>eudicotyledons</taxon>
        <taxon>Gunneridae</taxon>
        <taxon>Pentapetalae</taxon>
        <taxon>rosids</taxon>
        <taxon>malvids</taxon>
        <taxon>Brassicales</taxon>
        <taxon>Brassicaceae</taxon>
        <taxon>Camelineae</taxon>
        <taxon>Arabidopsis</taxon>
    </lineage>
</organism>
<feature type="compositionally biased region" description="Polar residues" evidence="1">
    <location>
        <begin position="2227"/>
        <end position="2240"/>
    </location>
</feature>
<dbReference type="PhylomeDB" id="Q9SL52"/>
<dbReference type="Pfam" id="PF20175">
    <property type="entry name" value="Tra1_central"/>
    <property type="match status" value="1"/>
</dbReference>
<proteinExistence type="predicted"/>
<dbReference type="SUPFAM" id="SSF48371">
    <property type="entry name" value="ARM repeat"/>
    <property type="match status" value="3"/>
</dbReference>
<feature type="compositionally biased region" description="Polar residues" evidence="1">
    <location>
        <begin position="1939"/>
        <end position="1954"/>
    </location>
</feature>
<feature type="compositionally biased region" description="Low complexity" evidence="1">
    <location>
        <begin position="1519"/>
        <end position="1533"/>
    </location>
</feature>
<reference evidence="3" key="3">
    <citation type="submission" date="2002-02" db="EMBL/GenBank/DDBJ databases">
        <authorList>
            <person name="Town C.D."/>
            <person name="Kaul S."/>
        </authorList>
    </citation>
    <scope>NUCLEOTIDE SEQUENCE</scope>
</reference>
<dbReference type="InterPro" id="IPR011989">
    <property type="entry name" value="ARM-like"/>
</dbReference>
<dbReference type="InterPro" id="IPR014009">
    <property type="entry name" value="PIK_FAT"/>
</dbReference>
<dbReference type="PANTHER" id="PTHR11139">
    <property type="entry name" value="ATAXIA TELANGIECTASIA MUTATED ATM -RELATED"/>
    <property type="match status" value="1"/>
</dbReference>
<feature type="region of interest" description="Disordered" evidence="1">
    <location>
        <begin position="942"/>
        <end position="963"/>
    </location>
</feature>
<dbReference type="Pfam" id="PF20206">
    <property type="entry name" value="Tra1_ring"/>
    <property type="match status" value="1"/>
</dbReference>
<dbReference type="InterPro" id="IPR046807">
    <property type="entry name" value="Tra1_central"/>
</dbReference>
<sequence length="2938" mass="332459">MSPIQNFEQHSRRLVDLDLPIPTRLEMVVEVRDSLEIAHTAEYLNFLKCYFPAFSVILLQITKPQFIDNPEHKLRNIVVEILNRLPHSEVLRPFVQDLLKVAMQVLTADNEENGLICIRIIFDLLRNFRPTLENEVQPFLDFVCKIYSIFRFTVSHFFDNVKMEEVKPMEMPTSSDQSLTPTPPIGNVQLNPSTRSFKIITESPLVVMFLFQLYSRLVQTNIPHLLPLMVAAISVPGPENVPSHLKPQFIELKGAQVKELLVSLKHVLGTDFKRGLFPLIDTLLDERVLVGTGRACFESLRPLAYSLLAEIVHHVRGDLSLAQLSRIIYLFSRNMHDSTLSLSIHTTCARLMLNLVEPIFEKGVDQQSMDEARILLGRILDAFVGKFSTFKRTIPQLLEEGEVGKDRVTLRSKLELPVQVPVEHSKEVNDCKNLIKTLVMGMKTIIWSITHAHLPRPQGFKGMREDEVWKASGVLKSGVHCLALFKEKDEEKEMLNLFSQILAIMEPRDLMDMFSLCMPELFESMINNNQLVQIFAALLQAPKVYKPFADVLINLLVSSKLDVLKNPDSAATKLVLHLFRCIFGAVTKTPSDFERILQHHVPVIMEVCMKNATEVEKPLGYMQLLRTVFRGLAGCKYELLLRDLIPMLLPCLNILLTMLEGPAGEDMKDLLLELCLTLPARLSSLLPYLPRLMKPLVFCLRGSDELVSLGLRTLEFWVDSLNPDFLEPSMANVMSEVILALWSHLRPVPYPWGKKALQILGKLGGRNRRFLKEPLTLECKDNPEHGLRLVLTFEPSTPFLVPLDKFINLAVAAVIQRNHGMDIYYRKQALKFLRVCLLSQLNLPGCVTDVGQTPRQLSTLLRSSVDSSWHRSEAVEIKADLGVKTKTQLMAEKSIFKTLLITILAASSDPDLSDTDDDFVENICRHFAIILHVDYTSSNASTSTSSLGGSVISTSSRSKSNQSSNLKQLDPLIFLDALVDVLADENRLHAKAALNALNVFAETLLFLARVKHADVLMARGGHNASMIVSSPSTNPVYSPHPSVRIPVFEQLLPRLLHGCYGSTWQAQMGGVMGLGALVGKVNVETLCYFQVKIVRGLVYVLKRLPVYASKEQEETSQVLMQILRVVNNVDEANSEARRKSFQDVVEYLATELFNPNASIPVRKNVQNCLALLASRTGSEVTELLEPLYQLLLQPLIMRPLRSKTVDQQVGTVAALNFCLALRPPLLKVTPELVNFLQEALQIAEADETVWAVKLMNPKVLTSLNRLRTACIELLCTTMAWTDFRTQTHNELRAKIISMFFKSLTCRAPEIVAVAKEGLRQVINQQRMPKELLQSSLRPILVNLAHTKNLSMPLLQGLARLLELLSNWFNVTLGGKLLEHLKKWLEPEKLAQSQKAWKAGEEPKIAAAIIELFHLLPHAASKFLDELVTLTIDLEAALPPGQVYSEINSPYRLPLTKFLNRYAALAVDYFLSRLSEPKYFRRFMYIIRSDAGQPLREELAKSPQKILSYAFPEISPKPDPTLSTTASTPPATSSGDENHISVKLESSNVASTKANIASDAYFQGLYLIKTMVKLIPSWLQSNRSVFDTLVLIWKSPARISRLQNEQELNLVQVKESKWLVKCFLNYLRHEKSEVNVLFDILSIFLFHSRIDYTFLKEFYIIEVAEGYPPNMKRALLLHFLNLFHSKQLGHDHLVQAMQMLILPMLAHAFQNGQTWEVIDPDIVKTIVERLLDPPEEVSAEYDEPLRIELLQLATLLLKYLQSDLVHHRKELIKFGWNHLKREDSASKQWAFVNVCHFLDAYQAPEKIILQVFVALLRTCQPENKMLVKQALDILMPALPKRLPLGDSRMPIWIRYTKKILVEEGHSIPNLIHIFLLVVRHSDLFYSCRAQFVPQMVNSLSRLGLPYNTTAENRRLAIELAGLVVSWERQRQNEMKMVTDTDGTSQITDEMHTSSGADPKRSTDGSATSEDPSKRVKIEPGLQSICVMSPGGASSIPNVETPGSATQPDEEFKPNAAMEEMIINFLIRVALVIEPKDRETNTMYKQALDLLSQALEVWPSANVKFNYLEKLLSSMPPSQSDPSTALAQGLDVMNKVLEKQPHLFIRNNINQISQILEPCFKHKMLDAGKSLCSLLKMVFTAFPLDAANTPPDIKLLYQKVNELINKHVNTVTAPQTSGDDNSFGSISFVLLVIKTLANVHKNFVDSYVLVRILQRLARDLGSAVGSHPRQGQRTDSDSAVTSSRQTADVGAVICNIKSVLELIDETVMLIADCKRSVTQILNTLLSEKGTDASVLLCILDMIKRWVEDDFSKTGASGLSGSFLTQKDVLTFLNKLSYIDKQHFSSEALEEWDQKYLQLLYGLCADSTKYPLGLRQEVSLKVERHFMLGLRASHPGMRRKFFLLYHESLGKTLFARLQYIIQIQDWEALSDVFWLKQGLDLLLAILVEDKPISLAPNSARVLPLLPSDNPGIQHQAPANLEGPEEVTSMFDSIVMKHAQFLSATSKLQVADVVIPLRELAHTDANVAYHLWVLVFPIVWVTLLKEEQVALAKPMISLLSKDYHKKQQGHRPNVVQALLEGLQLSHPQPRMPSELIKYIGKTYNAWHLALALLESHVMLFMNDSKCAESLAELYRLLNEEDMRFGLWKKRSITAETRAGLSLVQHGFWQRAQSLFYQAMVKATQGTYNNTVPKAEMCLWEEQWLHCASQLSQWDALVDFGKSIENYEILLDSLWKLPDWAYLKDHVIPKAQVEETPKLRLVQSYFALHDRNSNGVGDAENTVGKGVDLALEQWWQLPEMSVHARVPLLQQFQQLVEVQESARIHVDIANGNKVSGNTAVGGLGNRYADLKDILETWRLRTPNEWDNMTVWYDMLQWRNEMYNVVIDAFKDFATSNSPLHHLGFRDKAWNVNKLARIARKQGLYDVCVQILEKMYGHSTMEVQ</sequence>
<feature type="domain" description="FAT" evidence="2">
    <location>
        <begin position="2591"/>
        <end position="2938"/>
    </location>
</feature>
<reference key="1">
    <citation type="journal article" date="1999" name="Nature">
        <title>Sequence and analysis of chromosome 2 of the plant Arabidopsis thaliana.</title>
        <authorList>
            <person name="Lin X."/>
            <person name="Kaul S."/>
            <person name="Rounsley S."/>
            <person name="Shea T.P."/>
            <person name="Benito M.I."/>
            <person name="Town C.D."/>
            <person name="Fujii C.Y."/>
            <person name="Mason T."/>
            <person name="Bowman C.L."/>
            <person name="Barnstead M."/>
            <person name="Feldblyum T.V."/>
            <person name="Buell C.R."/>
            <person name="Ketchum K.A."/>
            <person name="Lee J."/>
            <person name="Ronning C.M."/>
            <person name="Koo H.L."/>
            <person name="Moffat K.S."/>
            <person name="Cronin L.A."/>
            <person name="Shen M."/>
            <person name="Pai G."/>
            <person name="Van Aken S."/>
            <person name="Umayam L."/>
            <person name="Tallon L.J."/>
            <person name="Gill J.E."/>
            <person name="Adams M.D."/>
            <person name="Carrera A.J."/>
            <person name="Creasy T.H."/>
            <person name="Goodman H.M."/>
            <person name="Somerville C.R."/>
            <person name="Copenhaver G.P."/>
            <person name="Preuss D."/>
            <person name="Nierman W.C."/>
            <person name="White O."/>
            <person name="Eisen J.A."/>
            <person name="Salzberg S.L."/>
            <person name="Fraser C.M."/>
            <person name="Venter J.C."/>
        </authorList>
    </citation>
    <scope>NUCLEOTIDE SEQUENCE [LARGE SCALE GENOMIC DNA]</scope>
    <source>
        <strain>cv. Columbia</strain>
    </source>
</reference>
<reference evidence="3" key="2">
    <citation type="submission" date="2000-03" db="EMBL/GenBank/DDBJ databases">
        <authorList>
            <person name="Lin X."/>
            <person name="Kaul S."/>
            <person name="Shea T.P."/>
            <person name="Fujii C.Y."/>
            <person name="Shen M."/>
            <person name="VanAken S.E."/>
            <person name="Barnstead M.E."/>
            <person name="Mason T.M."/>
            <person name="Bowman C.L."/>
            <person name="Ronning C.M."/>
            <person name="Benito M.-I."/>
            <person name="Carrera A.J."/>
            <person name="Creasy T.H."/>
            <person name="Buell C.R."/>
            <person name="Town C.D."/>
            <person name="Nierman W.C."/>
            <person name="Fraser C.M."/>
            <person name="Venter J.C."/>
        </authorList>
    </citation>
    <scope>NUCLEOTIDE SEQUENCE</scope>
</reference>
<dbReference type="Gene3D" id="1.25.10.10">
    <property type="entry name" value="Leucine-rich Repeat Variant"/>
    <property type="match status" value="1"/>
</dbReference>
<feature type="region of interest" description="Disordered" evidence="1">
    <location>
        <begin position="1936"/>
        <end position="1973"/>
    </location>
</feature>
<dbReference type="InterPro" id="IPR003151">
    <property type="entry name" value="PIK-rel_kinase_FAT"/>
</dbReference>
<accession>Q9SL52</accession>
<feature type="region of interest" description="Disordered" evidence="1">
    <location>
        <begin position="1512"/>
        <end position="1537"/>
    </location>
</feature>
<protein>
    <submittedName>
        <fullName evidence="3">Uncharacterized protein At2g17930</fullName>
    </submittedName>
</protein>
<dbReference type="InterPro" id="IPR050517">
    <property type="entry name" value="DDR_Repair_Kinase"/>
</dbReference>
<dbReference type="PANTHER" id="PTHR11139:SF1">
    <property type="entry name" value="TRANSFORMATION_TRANSCRIPTION DOMAIN-ASSOCIATED PROTEIN"/>
    <property type="match status" value="1"/>
</dbReference>
<dbReference type="PROSITE" id="PS51189">
    <property type="entry name" value="FAT"/>
    <property type="match status" value="1"/>
</dbReference>
<feature type="region of interest" description="Disordered" evidence="1">
    <location>
        <begin position="2221"/>
        <end position="2240"/>
    </location>
</feature>
<dbReference type="InterPro" id="IPR016024">
    <property type="entry name" value="ARM-type_fold"/>
</dbReference>
<feature type="non-terminal residue" evidence="3">
    <location>
        <position position="2938"/>
    </location>
</feature>
<dbReference type="FunFam" id="1.25.10.10:FF:000294">
    <property type="entry name" value="Transformation/transcription domain associated protein"/>
    <property type="match status" value="1"/>
</dbReference>
<dbReference type="InterPro" id="IPR046805">
    <property type="entry name" value="Tra1_ring"/>
</dbReference>
<name>Q9SL52_ARATH</name>
<dbReference type="Pfam" id="PF02259">
    <property type="entry name" value="FAT"/>
    <property type="match status" value="1"/>
</dbReference>
<dbReference type="PIR" id="T00831">
    <property type="entry name" value="T00831"/>
</dbReference>
<evidence type="ECO:0000313" key="3">
    <source>
        <dbReference type="EMBL" id="AAD20114.3"/>
    </source>
</evidence>
<evidence type="ECO:0000256" key="1">
    <source>
        <dbReference type="SAM" id="MobiDB-lite"/>
    </source>
</evidence>